<dbReference type="PANTHER" id="PTHR11435:SF1">
    <property type="entry name" value="NADH-UBIQUINONE OXIDOREDUCTASE CHAIN 6"/>
    <property type="match status" value="1"/>
</dbReference>
<evidence type="ECO:0000256" key="1">
    <source>
        <dbReference type="ARBA" id="ARBA00004225"/>
    </source>
</evidence>
<keyword evidence="13 15" id="KW-0472">Membrane</keyword>
<comment type="function">
    <text evidence="15">Core subunit of the mitochondrial membrane respiratory chain NADH dehydrogenase (Complex I) which catalyzes electron transfer from NADH through the respiratory chain, using ubiquinone as an electron acceptor. Essential for the catalytic activity and assembly of complex I.</text>
</comment>
<dbReference type="GeneID" id="26376352"/>
<geneLocation type="mitochondrion" evidence="16"/>
<evidence type="ECO:0000256" key="8">
    <source>
        <dbReference type="ARBA" id="ARBA00022967"/>
    </source>
</evidence>
<keyword evidence="5 15" id="KW-0813">Transport</keyword>
<feature type="transmembrane region" description="Helical" evidence="15">
    <location>
        <begin position="87"/>
        <end position="111"/>
    </location>
</feature>
<dbReference type="GO" id="GO:0008137">
    <property type="term" value="F:NADH dehydrogenase (ubiquinone) activity"/>
    <property type="evidence" value="ECO:0007669"/>
    <property type="project" value="UniProtKB-UniRule"/>
</dbReference>
<comment type="catalytic activity">
    <reaction evidence="14 15">
        <text>a ubiquinone + NADH + 5 H(+)(in) = a ubiquinol + NAD(+) + 4 H(+)(out)</text>
        <dbReference type="Rhea" id="RHEA:29091"/>
        <dbReference type="Rhea" id="RHEA-COMP:9565"/>
        <dbReference type="Rhea" id="RHEA-COMP:9566"/>
        <dbReference type="ChEBI" id="CHEBI:15378"/>
        <dbReference type="ChEBI" id="CHEBI:16389"/>
        <dbReference type="ChEBI" id="CHEBI:17976"/>
        <dbReference type="ChEBI" id="CHEBI:57540"/>
        <dbReference type="ChEBI" id="CHEBI:57945"/>
        <dbReference type="EC" id="7.1.1.2"/>
    </reaction>
</comment>
<dbReference type="InterPro" id="IPR042106">
    <property type="entry name" value="Nuo/plastoQ_OxRdtase_6_NuoJ"/>
</dbReference>
<dbReference type="InterPro" id="IPR001457">
    <property type="entry name" value="NADH_UbQ/plastoQ_OxRdtase_su6"/>
</dbReference>
<evidence type="ECO:0000256" key="5">
    <source>
        <dbReference type="ARBA" id="ARBA00022448"/>
    </source>
</evidence>
<feature type="transmembrane region" description="Helical" evidence="15">
    <location>
        <begin position="53"/>
        <end position="75"/>
    </location>
</feature>
<proteinExistence type="inferred from homology"/>
<accession>A0A0S2GJY1</accession>
<dbReference type="Gene3D" id="1.20.120.1200">
    <property type="entry name" value="NADH-ubiquinone/plastoquinone oxidoreductase chain 6, subunit NuoJ"/>
    <property type="match status" value="1"/>
</dbReference>
<reference evidence="16" key="1">
    <citation type="submission" date="2015-09" db="EMBL/GenBank/DDBJ databases">
        <title>Characterization of the complete mitochondrial genome of Cynoglossus gracilis and a comparative analysis with other Cynoglossinae fishes.</title>
        <authorList>
            <person name="Wei M."/>
            <person name="Liu Y."/>
            <person name="Guo H."/>
            <person name="Zhao F."/>
            <person name="Chen S."/>
        </authorList>
    </citation>
    <scope>NUCLEOTIDE SEQUENCE</scope>
</reference>
<feature type="transmembrane region" description="Helical" evidence="15">
    <location>
        <begin position="30"/>
        <end position="47"/>
    </location>
</feature>
<evidence type="ECO:0000313" key="16">
    <source>
        <dbReference type="EMBL" id="ALN96465.1"/>
    </source>
</evidence>
<sequence>MTFIMYIALLVMVVGLGAVVAHPSPYFGSLTLVVVSGAACVVLIVYGGTFLALVMFLVYLGGMLVVFAYTTALAADSFPYTLTYGDVMLYWTLYMGLSLICYVKCTVVGVVEGWDLFENWEEFGIFESDVRGMALMYSDVGSLLLIGGWMLLLTLIAVLELCRGNSRGALRAV</sequence>
<evidence type="ECO:0000256" key="11">
    <source>
        <dbReference type="ARBA" id="ARBA00023027"/>
    </source>
</evidence>
<dbReference type="EC" id="7.1.1.2" evidence="3 15"/>
<keyword evidence="11 15" id="KW-0520">NAD</keyword>
<dbReference type="InterPro" id="IPR050269">
    <property type="entry name" value="ComplexI_Subunit6"/>
</dbReference>
<keyword evidence="10 15" id="KW-1133">Transmembrane helix</keyword>
<keyword evidence="15" id="KW-0830">Ubiquinone</keyword>
<dbReference type="EMBL" id="KT809367">
    <property type="protein sequence ID" value="ALN96465.1"/>
    <property type="molecule type" value="Genomic_DNA"/>
</dbReference>
<keyword evidence="9 15" id="KW-0249">Electron transport</keyword>
<feature type="transmembrane region" description="Helical" evidence="15">
    <location>
        <begin position="6"/>
        <end position="23"/>
    </location>
</feature>
<evidence type="ECO:0000256" key="14">
    <source>
        <dbReference type="ARBA" id="ARBA00049551"/>
    </source>
</evidence>
<evidence type="ECO:0000256" key="6">
    <source>
        <dbReference type="ARBA" id="ARBA00022660"/>
    </source>
</evidence>
<keyword evidence="12 15" id="KW-0496">Mitochondrion</keyword>
<evidence type="ECO:0000256" key="12">
    <source>
        <dbReference type="ARBA" id="ARBA00023128"/>
    </source>
</evidence>
<dbReference type="GO" id="GO:0031966">
    <property type="term" value="C:mitochondrial membrane"/>
    <property type="evidence" value="ECO:0007669"/>
    <property type="project" value="UniProtKB-SubCell"/>
</dbReference>
<protein>
    <recommendedName>
        <fullName evidence="4 15">NADH-ubiquinone oxidoreductase chain 6</fullName>
        <ecNumber evidence="3 15">7.1.1.2</ecNumber>
    </recommendedName>
</protein>
<comment type="subcellular location">
    <subcellularLocation>
        <location evidence="1 15">Mitochondrion membrane</location>
        <topology evidence="1 15">Multi-pass membrane protein</topology>
    </subcellularLocation>
</comment>
<keyword evidence="6 15" id="KW-0679">Respiratory chain</keyword>
<gene>
    <name evidence="16" type="primary">ND6</name>
</gene>
<dbReference type="PANTHER" id="PTHR11435">
    <property type="entry name" value="NADH UBIQUINONE OXIDOREDUCTASE SUBUNIT ND6"/>
    <property type="match status" value="1"/>
</dbReference>
<evidence type="ECO:0000256" key="7">
    <source>
        <dbReference type="ARBA" id="ARBA00022692"/>
    </source>
</evidence>
<feature type="transmembrane region" description="Helical" evidence="15">
    <location>
        <begin position="140"/>
        <end position="162"/>
    </location>
</feature>
<keyword evidence="7 15" id="KW-0812">Transmembrane</keyword>
<keyword evidence="8 15" id="KW-1278">Translocase</keyword>
<comment type="similarity">
    <text evidence="2 15">Belongs to the complex I subunit 6 family.</text>
</comment>
<dbReference type="Pfam" id="PF00499">
    <property type="entry name" value="Oxidored_q3"/>
    <property type="match status" value="1"/>
</dbReference>
<evidence type="ECO:0000256" key="13">
    <source>
        <dbReference type="ARBA" id="ARBA00023136"/>
    </source>
</evidence>
<evidence type="ECO:0000256" key="10">
    <source>
        <dbReference type="ARBA" id="ARBA00022989"/>
    </source>
</evidence>
<dbReference type="RefSeq" id="YP_009183777.1">
    <property type="nucleotide sequence ID" value="NC_028540.1"/>
</dbReference>
<evidence type="ECO:0000256" key="3">
    <source>
        <dbReference type="ARBA" id="ARBA00012944"/>
    </source>
</evidence>
<evidence type="ECO:0000256" key="2">
    <source>
        <dbReference type="ARBA" id="ARBA00005698"/>
    </source>
</evidence>
<dbReference type="CTD" id="4541"/>
<dbReference type="AlphaFoldDB" id="A0A0S2GJY1"/>
<evidence type="ECO:0000256" key="15">
    <source>
        <dbReference type="RuleBase" id="RU004430"/>
    </source>
</evidence>
<name>A0A0S2GJY1_9PLEU</name>
<evidence type="ECO:0000256" key="9">
    <source>
        <dbReference type="ARBA" id="ARBA00022982"/>
    </source>
</evidence>
<evidence type="ECO:0000256" key="4">
    <source>
        <dbReference type="ARBA" id="ARBA00021095"/>
    </source>
</evidence>
<organism evidence="16">
    <name type="scientific">Cynoglossus gracilis</name>
    <dbReference type="NCBI Taxonomy" id="1754211"/>
    <lineage>
        <taxon>Eukaryota</taxon>
        <taxon>Metazoa</taxon>
        <taxon>Chordata</taxon>
        <taxon>Craniata</taxon>
        <taxon>Vertebrata</taxon>
        <taxon>Euteleostomi</taxon>
        <taxon>Actinopterygii</taxon>
        <taxon>Neopterygii</taxon>
        <taxon>Teleostei</taxon>
        <taxon>Neoteleostei</taxon>
        <taxon>Acanthomorphata</taxon>
        <taxon>Carangaria</taxon>
        <taxon>Pleuronectiformes</taxon>
        <taxon>Pleuronectoidei</taxon>
        <taxon>Cynoglossidae</taxon>
        <taxon>Cynoglossinae</taxon>
        <taxon>Cynoglossus</taxon>
    </lineage>
</organism>